<protein>
    <submittedName>
        <fullName evidence="1">Uncharacterized protein</fullName>
    </submittedName>
</protein>
<evidence type="ECO:0000313" key="2">
    <source>
        <dbReference type="Proteomes" id="UP000015105"/>
    </source>
</evidence>
<name>A0A453GIX0_AEGTS</name>
<dbReference type="Gramene" id="AET3Gv21039000.2">
    <property type="protein sequence ID" value="AET3Gv21039000.2"/>
    <property type="gene ID" value="AET3Gv21039000"/>
</dbReference>
<organism evidence="1 2">
    <name type="scientific">Aegilops tauschii subsp. strangulata</name>
    <name type="common">Goatgrass</name>
    <dbReference type="NCBI Taxonomy" id="200361"/>
    <lineage>
        <taxon>Eukaryota</taxon>
        <taxon>Viridiplantae</taxon>
        <taxon>Streptophyta</taxon>
        <taxon>Embryophyta</taxon>
        <taxon>Tracheophyta</taxon>
        <taxon>Spermatophyta</taxon>
        <taxon>Magnoliopsida</taxon>
        <taxon>Liliopsida</taxon>
        <taxon>Poales</taxon>
        <taxon>Poaceae</taxon>
        <taxon>BOP clade</taxon>
        <taxon>Pooideae</taxon>
        <taxon>Triticodae</taxon>
        <taxon>Triticeae</taxon>
        <taxon>Triticinae</taxon>
        <taxon>Aegilops</taxon>
    </lineage>
</organism>
<accession>A0A453GIX0</accession>
<keyword evidence="2" id="KW-1185">Reference proteome</keyword>
<reference evidence="2" key="2">
    <citation type="journal article" date="2017" name="Nat. Plants">
        <title>The Aegilops tauschii genome reveals multiple impacts of transposons.</title>
        <authorList>
            <person name="Zhao G."/>
            <person name="Zou C."/>
            <person name="Li K."/>
            <person name="Wang K."/>
            <person name="Li T."/>
            <person name="Gao L."/>
            <person name="Zhang X."/>
            <person name="Wang H."/>
            <person name="Yang Z."/>
            <person name="Liu X."/>
            <person name="Jiang W."/>
            <person name="Mao L."/>
            <person name="Kong X."/>
            <person name="Jiao Y."/>
            <person name="Jia J."/>
        </authorList>
    </citation>
    <scope>NUCLEOTIDE SEQUENCE [LARGE SCALE GENOMIC DNA]</scope>
    <source>
        <strain evidence="2">cv. AL8/78</strain>
    </source>
</reference>
<reference evidence="1" key="3">
    <citation type="journal article" date="2017" name="Nature">
        <title>Genome sequence of the progenitor of the wheat D genome Aegilops tauschii.</title>
        <authorList>
            <person name="Luo M.C."/>
            <person name="Gu Y.Q."/>
            <person name="Puiu D."/>
            <person name="Wang H."/>
            <person name="Twardziok S.O."/>
            <person name="Deal K.R."/>
            <person name="Huo N."/>
            <person name="Zhu T."/>
            <person name="Wang L."/>
            <person name="Wang Y."/>
            <person name="McGuire P.E."/>
            <person name="Liu S."/>
            <person name="Long H."/>
            <person name="Ramasamy R.K."/>
            <person name="Rodriguez J.C."/>
            <person name="Van S.L."/>
            <person name="Yuan L."/>
            <person name="Wang Z."/>
            <person name="Xia Z."/>
            <person name="Xiao L."/>
            <person name="Anderson O.D."/>
            <person name="Ouyang S."/>
            <person name="Liang Y."/>
            <person name="Zimin A.V."/>
            <person name="Pertea G."/>
            <person name="Qi P."/>
            <person name="Bennetzen J.L."/>
            <person name="Dai X."/>
            <person name="Dawson M.W."/>
            <person name="Muller H.G."/>
            <person name="Kugler K."/>
            <person name="Rivarola-Duarte L."/>
            <person name="Spannagl M."/>
            <person name="Mayer K.F.X."/>
            <person name="Lu F.H."/>
            <person name="Bevan M.W."/>
            <person name="Leroy P."/>
            <person name="Li P."/>
            <person name="You F.M."/>
            <person name="Sun Q."/>
            <person name="Liu Z."/>
            <person name="Lyons E."/>
            <person name="Wicker T."/>
            <person name="Salzberg S.L."/>
            <person name="Devos K.M."/>
            <person name="Dvorak J."/>
        </authorList>
    </citation>
    <scope>NUCLEOTIDE SEQUENCE [LARGE SCALE GENOMIC DNA]</scope>
    <source>
        <strain evidence="1">cv. AL8/78</strain>
    </source>
</reference>
<sequence>KSFRKSAPFKIGIVKISSVHYRSFAEQFLLLTGKRNPHPWRMHWPVPKRSLFQQVGSVLTVVLDSIRFVFVLNLRFFKIRGLGTGREQQEIQTQVNPAVIATPKLPVVSIGDIVS</sequence>
<proteinExistence type="predicted"/>
<reference evidence="2" key="1">
    <citation type="journal article" date="2014" name="Science">
        <title>Ancient hybridizations among the ancestral genomes of bread wheat.</title>
        <authorList>
            <consortium name="International Wheat Genome Sequencing Consortium,"/>
            <person name="Marcussen T."/>
            <person name="Sandve S.R."/>
            <person name="Heier L."/>
            <person name="Spannagl M."/>
            <person name="Pfeifer M."/>
            <person name="Jakobsen K.S."/>
            <person name="Wulff B.B."/>
            <person name="Steuernagel B."/>
            <person name="Mayer K.F."/>
            <person name="Olsen O.A."/>
        </authorList>
    </citation>
    <scope>NUCLEOTIDE SEQUENCE [LARGE SCALE GENOMIC DNA]</scope>
    <source>
        <strain evidence="2">cv. AL8/78</strain>
    </source>
</reference>
<reference evidence="1" key="5">
    <citation type="journal article" date="2021" name="G3 (Bethesda)">
        <title>Aegilops tauschii genome assembly Aet v5.0 features greater sequence contiguity and improved annotation.</title>
        <authorList>
            <person name="Wang L."/>
            <person name="Zhu T."/>
            <person name="Rodriguez J.C."/>
            <person name="Deal K.R."/>
            <person name="Dubcovsky J."/>
            <person name="McGuire P.E."/>
            <person name="Lux T."/>
            <person name="Spannagl M."/>
            <person name="Mayer K.F.X."/>
            <person name="Baldrich P."/>
            <person name="Meyers B.C."/>
            <person name="Huo N."/>
            <person name="Gu Y.Q."/>
            <person name="Zhou H."/>
            <person name="Devos K.M."/>
            <person name="Bennetzen J.L."/>
            <person name="Unver T."/>
            <person name="Budak H."/>
            <person name="Gulick P.J."/>
            <person name="Galiba G."/>
            <person name="Kalapos B."/>
            <person name="Nelson D.R."/>
            <person name="Li P."/>
            <person name="You F.M."/>
            <person name="Luo M.C."/>
            <person name="Dvorak J."/>
        </authorList>
    </citation>
    <scope>NUCLEOTIDE SEQUENCE [LARGE SCALE GENOMIC DNA]</scope>
    <source>
        <strain evidence="1">cv. AL8/78</strain>
    </source>
</reference>
<dbReference type="Proteomes" id="UP000015105">
    <property type="component" value="Chromosome 3D"/>
</dbReference>
<dbReference type="EnsemblPlants" id="AET3Gv21039000.2">
    <property type="protein sequence ID" value="AET3Gv21039000.2"/>
    <property type="gene ID" value="AET3Gv21039000"/>
</dbReference>
<reference evidence="1" key="4">
    <citation type="submission" date="2019-03" db="UniProtKB">
        <authorList>
            <consortium name="EnsemblPlants"/>
        </authorList>
    </citation>
    <scope>IDENTIFICATION</scope>
</reference>
<dbReference type="AlphaFoldDB" id="A0A453GIX0"/>
<evidence type="ECO:0000313" key="1">
    <source>
        <dbReference type="EnsemblPlants" id="AET3Gv21039000.2"/>
    </source>
</evidence>